<sequence>MPNVFISELRHSSLRQGVIIKNIEHLDVISLWFPPTGIEVIVFVPWKLSALAEKIGLELCLLDEDMAPYVILADQGRAMLLGKVKLGSTIFRVLRSEACHAILGVVSMCEMGITLFFKTDGVRGRLVKVSINKPDGHQIQLTAASAGDPDRLQYELSGIEDCDNSHLGNNHIFQIWSPPTELEHIGHATDLTKQLQTDCAPISKDGYAKTTKCRPVVDCRGVNKHLGVAGYPGATVAEIPERYQAQMGAL</sequence>
<dbReference type="InParanoid" id="C5KBK2"/>
<protein>
    <submittedName>
        <fullName evidence="1">Uncharacterized protein</fullName>
    </submittedName>
</protein>
<dbReference type="RefSeq" id="XP_002786326.1">
    <property type="nucleotide sequence ID" value="XM_002786280.1"/>
</dbReference>
<dbReference type="Proteomes" id="UP000007800">
    <property type="component" value="Unassembled WGS sequence"/>
</dbReference>
<dbReference type="GeneID" id="9048603"/>
<evidence type="ECO:0000313" key="2">
    <source>
        <dbReference type="Proteomes" id="UP000007800"/>
    </source>
</evidence>
<dbReference type="EMBL" id="GG671883">
    <property type="protein sequence ID" value="EER18122.1"/>
    <property type="molecule type" value="Genomic_DNA"/>
</dbReference>
<name>C5KBK2_PERM5</name>
<keyword evidence="2" id="KW-1185">Reference proteome</keyword>
<reference evidence="1 2" key="1">
    <citation type="submission" date="2008-07" db="EMBL/GenBank/DDBJ databases">
        <authorList>
            <person name="El-Sayed N."/>
            <person name="Caler E."/>
            <person name="Inman J."/>
            <person name="Amedeo P."/>
            <person name="Hass B."/>
            <person name="Wortman J."/>
        </authorList>
    </citation>
    <scope>NUCLEOTIDE SEQUENCE [LARGE SCALE GENOMIC DNA]</scope>
    <source>
        <strain evidence="2">ATCC 50983 / TXsc</strain>
    </source>
</reference>
<organism evidence="2">
    <name type="scientific">Perkinsus marinus (strain ATCC 50983 / TXsc)</name>
    <dbReference type="NCBI Taxonomy" id="423536"/>
    <lineage>
        <taxon>Eukaryota</taxon>
        <taxon>Sar</taxon>
        <taxon>Alveolata</taxon>
        <taxon>Perkinsozoa</taxon>
        <taxon>Perkinsea</taxon>
        <taxon>Perkinsida</taxon>
        <taxon>Perkinsidae</taxon>
        <taxon>Perkinsus</taxon>
    </lineage>
</organism>
<accession>C5KBK2</accession>
<gene>
    <name evidence="1" type="ORF">Pmar_PMAR009148</name>
</gene>
<proteinExistence type="predicted"/>
<dbReference type="AlphaFoldDB" id="C5KBK2"/>
<evidence type="ECO:0000313" key="1">
    <source>
        <dbReference type="EMBL" id="EER18122.1"/>
    </source>
</evidence>